<protein>
    <recommendedName>
        <fullName evidence="4">DUF2790 domain-containing protein</fullName>
    </recommendedName>
</protein>
<evidence type="ECO:0000313" key="2">
    <source>
        <dbReference type="EMBL" id="AIS16066.1"/>
    </source>
</evidence>
<keyword evidence="1" id="KW-0732">Signal</keyword>
<organism evidence="2 3">
    <name type="scientific">Pseudomonas rhizosphaerae</name>
    <dbReference type="NCBI Taxonomy" id="216142"/>
    <lineage>
        <taxon>Bacteria</taxon>
        <taxon>Pseudomonadati</taxon>
        <taxon>Pseudomonadota</taxon>
        <taxon>Gammaproteobacteria</taxon>
        <taxon>Pseudomonadales</taxon>
        <taxon>Pseudomonadaceae</taxon>
        <taxon>Pseudomonas</taxon>
    </lineage>
</organism>
<name>A0A089ZPL0_9PSED</name>
<dbReference type="AlphaFoldDB" id="A0A089ZPL0"/>
<dbReference type="InterPro" id="IPR021245">
    <property type="entry name" value="DUF2790"/>
</dbReference>
<dbReference type="Pfam" id="PF10976">
    <property type="entry name" value="DUF2790"/>
    <property type="match status" value="1"/>
</dbReference>
<dbReference type="OrthoDB" id="6903763at2"/>
<proteinExistence type="predicted"/>
<evidence type="ECO:0000256" key="1">
    <source>
        <dbReference type="SAM" id="SignalP"/>
    </source>
</evidence>
<accession>A0A089ZPL0</accession>
<evidence type="ECO:0000313" key="3">
    <source>
        <dbReference type="Proteomes" id="UP000029499"/>
    </source>
</evidence>
<dbReference type="Gene3D" id="2.30.140.50">
    <property type="entry name" value="Protein of unknown function DUF2790"/>
    <property type="match status" value="1"/>
</dbReference>
<dbReference type="EMBL" id="CP009533">
    <property type="protein sequence ID" value="AIS16066.1"/>
    <property type="molecule type" value="Genomic_DNA"/>
</dbReference>
<dbReference type="RefSeq" id="WP_043185340.1">
    <property type="nucleotide sequence ID" value="NZ_CP009533.1"/>
</dbReference>
<dbReference type="KEGG" id="prh:LT40_01055"/>
<feature type="chain" id="PRO_5001852564" description="DUF2790 domain-containing protein" evidence="1">
    <location>
        <begin position="19"/>
        <end position="86"/>
    </location>
</feature>
<gene>
    <name evidence="2" type="ORF">LT40_01055</name>
</gene>
<keyword evidence="3" id="KW-1185">Reference proteome</keyword>
<sequence length="86" mass="9196">MKALLILALIGSSGIALADETTTAATQKPVVEPYDYSQHPDIAHVISNSAIPNVCAVVPARLTYEDSQGKRHIMEYHVMGNGCTNS</sequence>
<dbReference type="Proteomes" id="UP000029499">
    <property type="component" value="Chromosome"/>
</dbReference>
<reference evidence="2 3" key="1">
    <citation type="journal article" date="2015" name="J. Biotechnol.">
        <title>Complete genome sequence of Pseudomonas rhizosphaerae IH5T (=DSM 16299T), a phosphate-solubilizing rhizobacterium for bacterial biofertilizer.</title>
        <authorList>
            <person name="Kwak Y."/>
            <person name="Jung B.K."/>
            <person name="Shin J.H."/>
        </authorList>
    </citation>
    <scope>NUCLEOTIDE SEQUENCE [LARGE SCALE GENOMIC DNA]</scope>
    <source>
        <strain evidence="2">DSM 16299</strain>
    </source>
</reference>
<feature type="signal peptide" evidence="1">
    <location>
        <begin position="1"/>
        <end position="18"/>
    </location>
</feature>
<evidence type="ECO:0008006" key="4">
    <source>
        <dbReference type="Google" id="ProtNLM"/>
    </source>
</evidence>
<dbReference type="HOGENOM" id="CLU_163360_2_1_6"/>